<name>A0A2A5JC10_RHOSG</name>
<feature type="transmembrane region" description="Helical" evidence="5">
    <location>
        <begin position="265"/>
        <end position="285"/>
    </location>
</feature>
<gene>
    <name evidence="7" type="ORF">CHR55_16155</name>
</gene>
<proteinExistence type="predicted"/>
<keyword evidence="3 5" id="KW-1133">Transmembrane helix</keyword>
<keyword evidence="2 5" id="KW-0812">Transmembrane</keyword>
<dbReference type="InterPro" id="IPR020846">
    <property type="entry name" value="MFS_dom"/>
</dbReference>
<keyword evidence="4 5" id="KW-0472">Membrane</keyword>
<evidence type="ECO:0000256" key="5">
    <source>
        <dbReference type="SAM" id="Phobius"/>
    </source>
</evidence>
<dbReference type="InterPro" id="IPR011701">
    <property type="entry name" value="MFS"/>
</dbReference>
<feature type="transmembrane region" description="Helical" evidence="5">
    <location>
        <begin position="140"/>
        <end position="163"/>
    </location>
</feature>
<feature type="domain" description="Major facilitator superfamily (MFS) profile" evidence="6">
    <location>
        <begin position="15"/>
        <end position="419"/>
    </location>
</feature>
<evidence type="ECO:0000256" key="1">
    <source>
        <dbReference type="ARBA" id="ARBA00004651"/>
    </source>
</evidence>
<dbReference type="AlphaFoldDB" id="A0A2A5JC10"/>
<dbReference type="PANTHER" id="PTHR11662">
    <property type="entry name" value="SOLUTE CARRIER FAMILY 17"/>
    <property type="match status" value="1"/>
</dbReference>
<dbReference type="PANTHER" id="PTHR11662:SF450">
    <property type="entry name" value="BLR1003 PROTEIN"/>
    <property type="match status" value="1"/>
</dbReference>
<dbReference type="GO" id="GO:0022857">
    <property type="term" value="F:transmembrane transporter activity"/>
    <property type="evidence" value="ECO:0007669"/>
    <property type="project" value="InterPro"/>
</dbReference>
<evidence type="ECO:0000256" key="3">
    <source>
        <dbReference type="ARBA" id="ARBA00022989"/>
    </source>
</evidence>
<feature type="transmembrane region" description="Helical" evidence="5">
    <location>
        <begin position="51"/>
        <end position="73"/>
    </location>
</feature>
<dbReference type="SUPFAM" id="SSF103473">
    <property type="entry name" value="MFS general substrate transporter"/>
    <property type="match status" value="1"/>
</dbReference>
<evidence type="ECO:0000256" key="2">
    <source>
        <dbReference type="ARBA" id="ARBA00022692"/>
    </source>
</evidence>
<evidence type="ECO:0000256" key="4">
    <source>
        <dbReference type="ARBA" id="ARBA00023136"/>
    </source>
</evidence>
<feature type="transmembrane region" description="Helical" evidence="5">
    <location>
        <begin position="169"/>
        <end position="189"/>
    </location>
</feature>
<protein>
    <submittedName>
        <fullName evidence="7">MFS transporter</fullName>
    </submittedName>
</protein>
<feature type="transmembrane region" description="Helical" evidence="5">
    <location>
        <begin position="395"/>
        <end position="415"/>
    </location>
</feature>
<feature type="transmembrane region" description="Helical" evidence="5">
    <location>
        <begin position="104"/>
        <end position="128"/>
    </location>
</feature>
<dbReference type="GO" id="GO:0005886">
    <property type="term" value="C:plasma membrane"/>
    <property type="evidence" value="ECO:0007669"/>
    <property type="project" value="UniProtKB-SubCell"/>
</dbReference>
<reference evidence="7 8" key="1">
    <citation type="submission" date="2017-07" db="EMBL/GenBank/DDBJ databases">
        <title>Draft sequence of Rhodococcus enclensis 23b-28.</title>
        <authorList>
            <person name="Besaury L."/>
            <person name="Sancelme M."/>
            <person name="Amato P."/>
            <person name="Lallement A."/>
            <person name="Delort A.-M."/>
        </authorList>
    </citation>
    <scope>NUCLEOTIDE SEQUENCE [LARGE SCALE GENOMIC DNA]</scope>
    <source>
        <strain evidence="7 8">23b-28</strain>
    </source>
</reference>
<dbReference type="Proteomes" id="UP000230886">
    <property type="component" value="Unassembled WGS sequence"/>
</dbReference>
<dbReference type="Gene3D" id="1.20.1250.20">
    <property type="entry name" value="MFS general substrate transporter like domains"/>
    <property type="match status" value="2"/>
</dbReference>
<evidence type="ECO:0000313" key="7">
    <source>
        <dbReference type="EMBL" id="PCK26511.1"/>
    </source>
</evidence>
<comment type="subcellular location">
    <subcellularLocation>
        <location evidence="1">Cell membrane</location>
        <topology evidence="1">Multi-pass membrane protein</topology>
    </subcellularLocation>
</comment>
<dbReference type="PROSITE" id="PS50850">
    <property type="entry name" value="MFS"/>
    <property type="match status" value="1"/>
</dbReference>
<organism evidence="7 8">
    <name type="scientific">Rhodococcus qingshengii</name>
    <dbReference type="NCBI Taxonomy" id="334542"/>
    <lineage>
        <taxon>Bacteria</taxon>
        <taxon>Bacillati</taxon>
        <taxon>Actinomycetota</taxon>
        <taxon>Actinomycetes</taxon>
        <taxon>Mycobacteriales</taxon>
        <taxon>Nocardiaceae</taxon>
        <taxon>Rhodococcus</taxon>
        <taxon>Rhodococcus erythropolis group</taxon>
    </lineage>
</organism>
<evidence type="ECO:0000259" key="6">
    <source>
        <dbReference type="PROSITE" id="PS50850"/>
    </source>
</evidence>
<feature type="transmembrane region" description="Helical" evidence="5">
    <location>
        <begin position="297"/>
        <end position="320"/>
    </location>
</feature>
<feature type="transmembrane region" description="Helical" evidence="5">
    <location>
        <begin position="360"/>
        <end position="383"/>
    </location>
</feature>
<dbReference type="InterPro" id="IPR036259">
    <property type="entry name" value="MFS_trans_sf"/>
</dbReference>
<feature type="transmembrane region" description="Helical" evidence="5">
    <location>
        <begin position="326"/>
        <end position="348"/>
    </location>
</feature>
<evidence type="ECO:0000313" key="8">
    <source>
        <dbReference type="Proteomes" id="UP000230886"/>
    </source>
</evidence>
<accession>A0A2A5JC10</accession>
<dbReference type="InterPro" id="IPR050382">
    <property type="entry name" value="MFS_Na/Anion_cotransporter"/>
</dbReference>
<dbReference type="Pfam" id="PF07690">
    <property type="entry name" value="MFS_1"/>
    <property type="match status" value="1"/>
</dbReference>
<sequence>MSRRSSESRTKAWSLTLLLVMLYIINTSDKALIGLVAQPLAEEFGLSSSQIGLLGSVFFVTFTIGGFFAGLLNKWMTLRWSLVVLALVWAATMVPVIVVSGFTVLVICRLVLGLAEGPSGALIYTAAYSWHPTEKRGLPGALITCGGSLAKIFVAPLLAIIIGTWGWRAAFIAMSIAGLVWCIAWLTLWREGPYGKSLPEKSASCESMSAAKSASVPWLKIFLTPTFLGGVAALIAMYCLFTVVLTWLPSYFEKGLGYSRVNSGIMFAIPSLVGMVALILTTGISDRLLSRGGSARILRGVLPAVALLICGILLAALPYISNPALAVTVMSFGYGVGNINFPLINAAVSQICPPKQVAGTLGVLLALMAVGGLVAPFATGLIVDAAVTPAVGYATAFQIFGIVAVVAALIALVTINPTRDAARVHGKTLVAS</sequence>
<comment type="caution">
    <text evidence="7">The sequence shown here is derived from an EMBL/GenBank/DDBJ whole genome shotgun (WGS) entry which is preliminary data.</text>
</comment>
<feature type="transmembrane region" description="Helical" evidence="5">
    <location>
        <begin position="80"/>
        <end position="98"/>
    </location>
</feature>
<dbReference type="EMBL" id="NOVD01000009">
    <property type="protein sequence ID" value="PCK26511.1"/>
    <property type="molecule type" value="Genomic_DNA"/>
</dbReference>
<feature type="transmembrane region" description="Helical" evidence="5">
    <location>
        <begin position="221"/>
        <end position="245"/>
    </location>
</feature>
<dbReference type="RefSeq" id="WP_099697736.1">
    <property type="nucleotide sequence ID" value="NZ_NOVD01000009.1"/>
</dbReference>